<organism evidence="9 10">
    <name type="scientific">Pseudoduganella aquatica</name>
    <dbReference type="NCBI Taxonomy" id="2660641"/>
    <lineage>
        <taxon>Bacteria</taxon>
        <taxon>Pseudomonadati</taxon>
        <taxon>Pseudomonadota</taxon>
        <taxon>Betaproteobacteria</taxon>
        <taxon>Burkholderiales</taxon>
        <taxon>Oxalobacteraceae</taxon>
        <taxon>Telluria group</taxon>
        <taxon>Pseudoduganella</taxon>
    </lineage>
</organism>
<evidence type="ECO:0000256" key="2">
    <source>
        <dbReference type="ARBA" id="ARBA00022481"/>
    </source>
</evidence>
<keyword evidence="6" id="KW-0812">Transmembrane</keyword>
<dbReference type="InterPro" id="IPR003660">
    <property type="entry name" value="HAMP_dom"/>
</dbReference>
<evidence type="ECO:0000256" key="5">
    <source>
        <dbReference type="SAM" id="MobiDB-lite"/>
    </source>
</evidence>
<accession>A0A7X4HA11</accession>
<evidence type="ECO:0000256" key="3">
    <source>
        <dbReference type="ARBA" id="ARBA00029447"/>
    </source>
</evidence>
<keyword evidence="2" id="KW-0488">Methylation</keyword>
<dbReference type="Proteomes" id="UP000450676">
    <property type="component" value="Unassembled WGS sequence"/>
</dbReference>
<dbReference type="CDD" id="cd11386">
    <property type="entry name" value="MCP_signal"/>
    <property type="match status" value="1"/>
</dbReference>
<evidence type="ECO:0000259" key="8">
    <source>
        <dbReference type="PROSITE" id="PS50885"/>
    </source>
</evidence>
<feature type="domain" description="Methyl-accepting transducer" evidence="7">
    <location>
        <begin position="272"/>
        <end position="501"/>
    </location>
</feature>
<dbReference type="CDD" id="cd19410">
    <property type="entry name" value="HK9-like_sensor"/>
    <property type="match status" value="1"/>
</dbReference>
<evidence type="ECO:0000256" key="4">
    <source>
        <dbReference type="PROSITE-ProRule" id="PRU00284"/>
    </source>
</evidence>
<comment type="caution">
    <text evidence="9">The sequence shown here is derived from an EMBL/GenBank/DDBJ whole genome shotgun (WGS) entry which is preliminary data.</text>
</comment>
<dbReference type="PANTHER" id="PTHR43531:SF14">
    <property type="entry name" value="METHYL-ACCEPTING CHEMOTAXIS PROTEIN I-RELATED"/>
    <property type="match status" value="1"/>
</dbReference>
<dbReference type="RefSeq" id="WP_161070886.1">
    <property type="nucleotide sequence ID" value="NZ_WWCU01000003.1"/>
</dbReference>
<keyword evidence="6" id="KW-0472">Membrane</keyword>
<dbReference type="Gene3D" id="1.10.287.950">
    <property type="entry name" value="Methyl-accepting chemotaxis protein"/>
    <property type="match status" value="1"/>
</dbReference>
<evidence type="ECO:0000256" key="6">
    <source>
        <dbReference type="SAM" id="Phobius"/>
    </source>
</evidence>
<dbReference type="GO" id="GO:0004888">
    <property type="term" value="F:transmembrane signaling receptor activity"/>
    <property type="evidence" value="ECO:0007669"/>
    <property type="project" value="InterPro"/>
</dbReference>
<feature type="compositionally biased region" description="Low complexity" evidence="5">
    <location>
        <begin position="532"/>
        <end position="559"/>
    </location>
</feature>
<dbReference type="EMBL" id="WWCU01000003">
    <property type="protein sequence ID" value="MYN06497.1"/>
    <property type="molecule type" value="Genomic_DNA"/>
</dbReference>
<evidence type="ECO:0000313" key="10">
    <source>
        <dbReference type="Proteomes" id="UP000450676"/>
    </source>
</evidence>
<dbReference type="PROSITE" id="PS50885">
    <property type="entry name" value="HAMP"/>
    <property type="match status" value="1"/>
</dbReference>
<dbReference type="PANTHER" id="PTHR43531">
    <property type="entry name" value="PROTEIN ICFG"/>
    <property type="match status" value="1"/>
</dbReference>
<dbReference type="SMART" id="SM00283">
    <property type="entry name" value="MA"/>
    <property type="match status" value="1"/>
</dbReference>
<comment type="similarity">
    <text evidence="3">Belongs to the methyl-accepting chemotaxis (MCP) protein family.</text>
</comment>
<dbReference type="InterPro" id="IPR004089">
    <property type="entry name" value="MCPsignal_dom"/>
</dbReference>
<evidence type="ECO:0000259" key="7">
    <source>
        <dbReference type="PROSITE" id="PS50111"/>
    </source>
</evidence>
<dbReference type="GO" id="GO:0007165">
    <property type="term" value="P:signal transduction"/>
    <property type="evidence" value="ECO:0007669"/>
    <property type="project" value="UniProtKB-KW"/>
</dbReference>
<dbReference type="Pfam" id="PF00672">
    <property type="entry name" value="HAMP"/>
    <property type="match status" value="1"/>
</dbReference>
<proteinExistence type="inferred from homology"/>
<gene>
    <name evidence="9" type="ORF">GTP77_04020</name>
</gene>
<dbReference type="CDD" id="cd06225">
    <property type="entry name" value="HAMP"/>
    <property type="match status" value="1"/>
</dbReference>
<keyword evidence="4" id="KW-0807">Transducer</keyword>
<dbReference type="SMART" id="SM00304">
    <property type="entry name" value="HAMP"/>
    <property type="match status" value="1"/>
</dbReference>
<sequence length="567" mass="59693">MTLSNLKIGARLYLAFGVIVVLLVGLVTLAENNFGRLSAANKLNVHTYEVLGEAAAVLESLINIETGQRGYALTGKDASLEPYQEGKKDFSLHLDKLRELTADNPAQQQRLKDLAEAQRKWLADAIDPAIARRRSAGDAPEAMAAVAALEQSNRGKAGMDGMRAVLRLVKQEEQGLLKHRSESAEQQRQRTDIVMIGGGLVAALLAAVLAVLLARNITRPLHQAVAVAQRVAQGDLGGQIDVRSKDETGALMLALSQMTTALVGIVQNVRNGTDTIATASAEISAGNMDLSSRTEQQASSLEETASSMEELTSTVKQNADSAREARDLADSASSVAVRGGAMVAEVVDTMASINESARKIVDIIGVIDGIAFQTNILALNAAVEAARAGEQGRGFAVVATEVRNLAQRSAGAAKEIKTLIDDSVAKVDQGSKLVDRAGATMEEVVQSVQRVNSIISDIAAASEEQRTGIEQVNEAIAQMDQVTQQNAALVEQAAAASSAMQDQAMTLSGAVSVFRLGERDPAPASAVWTASQPGQAGARQAQRPAPLKQLAPAKAAAPAKSEEWAEF</sequence>
<dbReference type="Pfam" id="PF00015">
    <property type="entry name" value="MCPsignal"/>
    <property type="match status" value="1"/>
</dbReference>
<dbReference type="InterPro" id="IPR004090">
    <property type="entry name" value="Chemotax_Me-accpt_rcpt"/>
</dbReference>
<evidence type="ECO:0000313" key="9">
    <source>
        <dbReference type="EMBL" id="MYN06497.1"/>
    </source>
</evidence>
<dbReference type="PROSITE" id="PS50111">
    <property type="entry name" value="CHEMOTAXIS_TRANSDUC_2"/>
    <property type="match status" value="1"/>
</dbReference>
<dbReference type="FunFam" id="1.10.287.950:FF:000001">
    <property type="entry name" value="Methyl-accepting chemotaxis sensory transducer"/>
    <property type="match status" value="1"/>
</dbReference>
<dbReference type="GO" id="GO:0006935">
    <property type="term" value="P:chemotaxis"/>
    <property type="evidence" value="ECO:0007669"/>
    <property type="project" value="InterPro"/>
</dbReference>
<comment type="subcellular location">
    <subcellularLocation>
        <location evidence="1">Membrane</location>
    </subcellularLocation>
</comment>
<dbReference type="AlphaFoldDB" id="A0A7X4HA11"/>
<keyword evidence="6" id="KW-1133">Transmembrane helix</keyword>
<protein>
    <submittedName>
        <fullName evidence="9">HAMP domain-containing protein</fullName>
    </submittedName>
</protein>
<dbReference type="InterPro" id="IPR007891">
    <property type="entry name" value="CHASE3"/>
</dbReference>
<name>A0A7X4HA11_9BURK</name>
<dbReference type="InterPro" id="IPR051310">
    <property type="entry name" value="MCP_chemotaxis"/>
</dbReference>
<dbReference type="GO" id="GO:0005886">
    <property type="term" value="C:plasma membrane"/>
    <property type="evidence" value="ECO:0007669"/>
    <property type="project" value="TreeGrafter"/>
</dbReference>
<feature type="domain" description="HAMP" evidence="8">
    <location>
        <begin position="215"/>
        <end position="267"/>
    </location>
</feature>
<feature type="compositionally biased region" description="Polar residues" evidence="5">
    <location>
        <begin position="289"/>
        <end position="313"/>
    </location>
</feature>
<feature type="transmembrane region" description="Helical" evidence="6">
    <location>
        <begin position="12"/>
        <end position="30"/>
    </location>
</feature>
<keyword evidence="10" id="KW-1185">Reference proteome</keyword>
<feature type="region of interest" description="Disordered" evidence="5">
    <location>
        <begin position="524"/>
        <end position="567"/>
    </location>
</feature>
<dbReference type="Pfam" id="PF05227">
    <property type="entry name" value="CHASE3"/>
    <property type="match status" value="1"/>
</dbReference>
<feature type="transmembrane region" description="Helical" evidence="6">
    <location>
        <begin position="193"/>
        <end position="214"/>
    </location>
</feature>
<feature type="region of interest" description="Disordered" evidence="5">
    <location>
        <begin position="288"/>
        <end position="313"/>
    </location>
</feature>
<dbReference type="SUPFAM" id="SSF58104">
    <property type="entry name" value="Methyl-accepting chemotaxis protein (MCP) signaling domain"/>
    <property type="match status" value="1"/>
</dbReference>
<evidence type="ECO:0000256" key="1">
    <source>
        <dbReference type="ARBA" id="ARBA00004370"/>
    </source>
</evidence>
<reference evidence="9 10" key="1">
    <citation type="submission" date="2019-12" db="EMBL/GenBank/DDBJ databases">
        <title>Novel species isolated from a subtropical stream in China.</title>
        <authorList>
            <person name="Lu H."/>
        </authorList>
    </citation>
    <scope>NUCLEOTIDE SEQUENCE [LARGE SCALE GENOMIC DNA]</scope>
    <source>
        <strain evidence="9 10">FT127W</strain>
    </source>
</reference>
<dbReference type="PRINTS" id="PR00260">
    <property type="entry name" value="CHEMTRNSDUCR"/>
</dbReference>